<evidence type="ECO:0000313" key="3">
    <source>
        <dbReference type="EMBL" id="WFN24008.1"/>
    </source>
</evidence>
<reference evidence="3 4" key="1">
    <citation type="submission" date="2021-12" db="EMBL/GenBank/DDBJ databases">
        <title>Genomic and phenotypic characterization of three Burkholderia contaminans isolates recovered from different sources.</title>
        <authorList>
            <person name="Lopez De Volder A."/>
            <person name="Fan Y."/>
            <person name="Nunvar J."/>
            <person name="Herrera T."/>
            <person name="Timp W."/>
            <person name="Degrossi J."/>
        </authorList>
    </citation>
    <scope>NUCLEOTIDE SEQUENCE [LARGE SCALE GENOMIC DNA]</scope>
    <source>
        <strain evidence="3 4">LMG 23361</strain>
        <plasmid evidence="3 4">unnamed3</plasmid>
    </source>
</reference>
<organism evidence="3 4">
    <name type="scientific">Burkholderia contaminans</name>
    <dbReference type="NCBI Taxonomy" id="488447"/>
    <lineage>
        <taxon>Bacteria</taxon>
        <taxon>Pseudomonadati</taxon>
        <taxon>Pseudomonadota</taxon>
        <taxon>Betaproteobacteria</taxon>
        <taxon>Burkholderiales</taxon>
        <taxon>Burkholderiaceae</taxon>
        <taxon>Burkholderia</taxon>
        <taxon>Burkholderia cepacia complex</taxon>
    </lineage>
</organism>
<accession>A0ABD7YGX9</accession>
<feature type="domain" description="Toxin co-regulated pilus biosynthesis protein Q C-terminal" evidence="2">
    <location>
        <begin position="75"/>
        <end position="138"/>
    </location>
</feature>
<dbReference type="InterPro" id="IPR018927">
    <property type="entry name" value="Pilus_synth_Q_C"/>
</dbReference>
<name>A0ABD7YGX9_9BURK</name>
<dbReference type="EMBL" id="CP090645">
    <property type="protein sequence ID" value="WFN24008.1"/>
    <property type="molecule type" value="Genomic_DNA"/>
</dbReference>
<dbReference type="Gene3D" id="3.55.50.70">
    <property type="match status" value="1"/>
</dbReference>
<dbReference type="Proteomes" id="UP001220209">
    <property type="component" value="Plasmid unnamed3"/>
</dbReference>
<geneLocation type="plasmid" evidence="3 4">
    <name>unnamed3</name>
</geneLocation>
<dbReference type="Pfam" id="PF10671">
    <property type="entry name" value="TcpQ"/>
    <property type="match status" value="1"/>
</dbReference>
<evidence type="ECO:0000259" key="2">
    <source>
        <dbReference type="Pfam" id="PF10671"/>
    </source>
</evidence>
<proteinExistence type="predicted"/>
<feature type="chain" id="PRO_5044840534" evidence="1">
    <location>
        <begin position="31"/>
        <end position="180"/>
    </location>
</feature>
<dbReference type="RefSeq" id="WP_089464382.1">
    <property type="nucleotide sequence ID" value="NZ_CABVQO010000096.1"/>
</dbReference>
<gene>
    <name evidence="3" type="ORF">LXE91_42225</name>
</gene>
<evidence type="ECO:0000256" key="1">
    <source>
        <dbReference type="SAM" id="SignalP"/>
    </source>
</evidence>
<dbReference type="AlphaFoldDB" id="A0ABD7YGX9"/>
<keyword evidence="3" id="KW-0614">Plasmid</keyword>
<feature type="signal peptide" evidence="1">
    <location>
        <begin position="1"/>
        <end position="30"/>
    </location>
</feature>
<evidence type="ECO:0000313" key="4">
    <source>
        <dbReference type="Proteomes" id="UP001220209"/>
    </source>
</evidence>
<sequence length="180" mass="18387">MTLSFFPRVFAFGITAIVLSGCAGSNTASADWLPVSRQTTGRYVRVCPLPLQTAQSAKASSGNAASAATAPAGPGFELRTSDQTLETALTRWTTDAGATLRWQTAIKVPVPGNSRVAGDLPTAMKSILNALTEAGYPLTILGTPDGKTWIVADASDLSAAIAPAPAVAQAAKGASNAQVR</sequence>
<keyword evidence="1" id="KW-0732">Signal</keyword>
<protein>
    <submittedName>
        <fullName evidence="3">Toxin co-regulated pilus biosynthesis Q family protein</fullName>
    </submittedName>
</protein>